<dbReference type="EMBL" id="JAAGMK010000013">
    <property type="protein sequence ID" value="NEB82732.1"/>
    <property type="molecule type" value="Genomic_DNA"/>
</dbReference>
<dbReference type="InterPro" id="IPR036890">
    <property type="entry name" value="HATPase_C_sf"/>
</dbReference>
<evidence type="ECO:0000256" key="3">
    <source>
        <dbReference type="ARBA" id="ARBA00022679"/>
    </source>
</evidence>
<evidence type="ECO:0000313" key="6">
    <source>
        <dbReference type="EMBL" id="NEB82732.1"/>
    </source>
</evidence>
<feature type="non-terminal residue" evidence="6">
    <location>
        <position position="1"/>
    </location>
</feature>
<accession>A0A6G3SJ12</accession>
<comment type="caution">
    <text evidence="6">The sequence shown here is derived from an EMBL/GenBank/DDBJ whole genome shotgun (WGS) entry which is preliminary data.</text>
</comment>
<evidence type="ECO:0000256" key="1">
    <source>
        <dbReference type="ARBA" id="ARBA00000085"/>
    </source>
</evidence>
<dbReference type="PANTHER" id="PTHR24421">
    <property type="entry name" value="NITRATE/NITRITE SENSOR PROTEIN NARX-RELATED"/>
    <property type="match status" value="1"/>
</dbReference>
<evidence type="ECO:0000256" key="4">
    <source>
        <dbReference type="ARBA" id="ARBA00022777"/>
    </source>
</evidence>
<organism evidence="6">
    <name type="scientific">Streptomyces anulatus</name>
    <name type="common">Streptomyces chrysomallus</name>
    <dbReference type="NCBI Taxonomy" id="1892"/>
    <lineage>
        <taxon>Bacteria</taxon>
        <taxon>Bacillati</taxon>
        <taxon>Actinomycetota</taxon>
        <taxon>Actinomycetes</taxon>
        <taxon>Kitasatosporales</taxon>
        <taxon>Streptomycetaceae</taxon>
        <taxon>Streptomyces</taxon>
    </lineage>
</organism>
<dbReference type="GO" id="GO:0004673">
    <property type="term" value="F:protein histidine kinase activity"/>
    <property type="evidence" value="ECO:0007669"/>
    <property type="project" value="UniProtKB-EC"/>
</dbReference>
<dbReference type="EC" id="2.7.13.3" evidence="2"/>
<keyword evidence="3" id="KW-0808">Transferase</keyword>
<protein>
    <recommendedName>
        <fullName evidence="2">histidine kinase</fullName>
        <ecNumber evidence="2">2.7.13.3</ecNumber>
    </recommendedName>
</protein>
<reference evidence="6" key="1">
    <citation type="submission" date="2020-01" db="EMBL/GenBank/DDBJ databases">
        <title>Insect and environment-associated Actinomycetes.</title>
        <authorList>
            <person name="Currrie C."/>
            <person name="Chevrette M."/>
            <person name="Carlson C."/>
            <person name="Stubbendieck R."/>
            <person name="Wendt-Pienkowski E."/>
        </authorList>
    </citation>
    <scope>NUCLEOTIDE SEQUENCE</scope>
    <source>
        <strain evidence="6">SID505</strain>
    </source>
</reference>
<comment type="catalytic activity">
    <reaction evidence="1">
        <text>ATP + protein L-histidine = ADP + protein N-phospho-L-histidine.</text>
        <dbReference type="EC" id="2.7.13.3"/>
    </reaction>
</comment>
<evidence type="ECO:0000256" key="5">
    <source>
        <dbReference type="ARBA" id="ARBA00023012"/>
    </source>
</evidence>
<keyword evidence="4 6" id="KW-0418">Kinase</keyword>
<dbReference type="InterPro" id="IPR050482">
    <property type="entry name" value="Sensor_HK_TwoCompSys"/>
</dbReference>
<dbReference type="GO" id="GO:0000160">
    <property type="term" value="P:phosphorelay signal transduction system"/>
    <property type="evidence" value="ECO:0007669"/>
    <property type="project" value="UniProtKB-KW"/>
</dbReference>
<name>A0A6G3SJ12_STRAQ</name>
<dbReference type="AlphaFoldDB" id="A0A6G3SJ12"/>
<dbReference type="PANTHER" id="PTHR24421:SF10">
    <property type="entry name" value="NITRATE_NITRITE SENSOR PROTEIN NARQ"/>
    <property type="match status" value="1"/>
</dbReference>
<proteinExistence type="predicted"/>
<gene>
    <name evidence="6" type="ORF">G3I43_00805</name>
</gene>
<dbReference type="Gene3D" id="3.30.565.10">
    <property type="entry name" value="Histidine kinase-like ATPase, C-terminal domain"/>
    <property type="match status" value="1"/>
</dbReference>
<sequence>ASSAAPPGDRGFGLIGMRERAVAVGGGVRYGPVPGGGFRVRAELPTEGAPS</sequence>
<keyword evidence="5" id="KW-0902">Two-component regulatory system</keyword>
<evidence type="ECO:0000256" key="2">
    <source>
        <dbReference type="ARBA" id="ARBA00012438"/>
    </source>
</evidence>
<dbReference type="SUPFAM" id="SSF55874">
    <property type="entry name" value="ATPase domain of HSP90 chaperone/DNA topoisomerase II/histidine kinase"/>
    <property type="match status" value="1"/>
</dbReference>